<sequence length="149" mass="15968">MSAGAEGTIASTVTDDGALWDGVVTLHGRVENRLAKAIQRRHGIGLSEYRALCRLARAEDGELRMQELADLIGLNQSSVSRLVARLEAAGLTRRDMCPKDRRGVYTVITDEGRAVQAKAAPTYAETLTEALDAAAADPALAPLMARLRP</sequence>
<keyword evidence="2" id="KW-0238">DNA-binding</keyword>
<evidence type="ECO:0000259" key="1">
    <source>
        <dbReference type="PROSITE" id="PS50995"/>
    </source>
</evidence>
<organism evidence="2 3">
    <name type="scientific">Actinomadura hallensis</name>
    <dbReference type="NCBI Taxonomy" id="337895"/>
    <lineage>
        <taxon>Bacteria</taxon>
        <taxon>Bacillati</taxon>
        <taxon>Actinomycetota</taxon>
        <taxon>Actinomycetes</taxon>
        <taxon>Streptosporangiales</taxon>
        <taxon>Thermomonosporaceae</taxon>
        <taxon>Actinomadura</taxon>
    </lineage>
</organism>
<proteinExistence type="predicted"/>
<feature type="domain" description="HTH marR-type" evidence="1">
    <location>
        <begin position="1"/>
        <end position="149"/>
    </location>
</feature>
<dbReference type="Gene3D" id="1.10.10.10">
    <property type="entry name" value="Winged helix-like DNA-binding domain superfamily/Winged helix DNA-binding domain"/>
    <property type="match status" value="1"/>
</dbReference>
<dbReference type="InterPro" id="IPR039422">
    <property type="entry name" value="MarR/SlyA-like"/>
</dbReference>
<dbReference type="GO" id="GO:0006950">
    <property type="term" value="P:response to stress"/>
    <property type="evidence" value="ECO:0007669"/>
    <property type="project" value="TreeGrafter"/>
</dbReference>
<gene>
    <name evidence="2" type="ORF">FHX41_6124</name>
</gene>
<dbReference type="RefSeq" id="WP_141973800.1">
    <property type="nucleotide sequence ID" value="NZ_VFPO01000001.1"/>
</dbReference>
<dbReference type="PANTHER" id="PTHR33164:SF99">
    <property type="entry name" value="MARR FAMILY REGULATORY PROTEIN"/>
    <property type="match status" value="1"/>
</dbReference>
<keyword evidence="3" id="KW-1185">Reference proteome</keyword>
<dbReference type="AlphaFoldDB" id="A0A543IP07"/>
<accession>A0A543IP07</accession>
<evidence type="ECO:0000313" key="3">
    <source>
        <dbReference type="Proteomes" id="UP000316706"/>
    </source>
</evidence>
<reference evidence="2 3" key="1">
    <citation type="submission" date="2019-06" db="EMBL/GenBank/DDBJ databases">
        <title>Sequencing the genomes of 1000 actinobacteria strains.</title>
        <authorList>
            <person name="Klenk H.-P."/>
        </authorList>
    </citation>
    <scope>NUCLEOTIDE SEQUENCE [LARGE SCALE GENOMIC DNA]</scope>
    <source>
        <strain evidence="2 3">DSM 45043</strain>
    </source>
</reference>
<dbReference type="Proteomes" id="UP000316706">
    <property type="component" value="Unassembled WGS sequence"/>
</dbReference>
<comment type="caution">
    <text evidence="2">The sequence shown here is derived from an EMBL/GenBank/DDBJ whole genome shotgun (WGS) entry which is preliminary data.</text>
</comment>
<dbReference type="SUPFAM" id="SSF46785">
    <property type="entry name" value="Winged helix' DNA-binding domain"/>
    <property type="match status" value="1"/>
</dbReference>
<dbReference type="GO" id="GO:0003700">
    <property type="term" value="F:DNA-binding transcription factor activity"/>
    <property type="evidence" value="ECO:0007669"/>
    <property type="project" value="InterPro"/>
</dbReference>
<dbReference type="PRINTS" id="PR00598">
    <property type="entry name" value="HTHMARR"/>
</dbReference>
<dbReference type="InterPro" id="IPR036388">
    <property type="entry name" value="WH-like_DNA-bd_sf"/>
</dbReference>
<dbReference type="PROSITE" id="PS50995">
    <property type="entry name" value="HTH_MARR_2"/>
    <property type="match status" value="1"/>
</dbReference>
<dbReference type="InterPro" id="IPR000835">
    <property type="entry name" value="HTH_MarR-typ"/>
</dbReference>
<dbReference type="Pfam" id="PF12802">
    <property type="entry name" value="MarR_2"/>
    <property type="match status" value="1"/>
</dbReference>
<dbReference type="OrthoDB" id="5195026at2"/>
<evidence type="ECO:0000313" key="2">
    <source>
        <dbReference type="EMBL" id="TQM72326.1"/>
    </source>
</evidence>
<dbReference type="PANTHER" id="PTHR33164">
    <property type="entry name" value="TRANSCRIPTIONAL REGULATOR, MARR FAMILY"/>
    <property type="match status" value="1"/>
</dbReference>
<dbReference type="SMART" id="SM00347">
    <property type="entry name" value="HTH_MARR"/>
    <property type="match status" value="1"/>
</dbReference>
<dbReference type="GO" id="GO:0003677">
    <property type="term" value="F:DNA binding"/>
    <property type="evidence" value="ECO:0007669"/>
    <property type="project" value="UniProtKB-KW"/>
</dbReference>
<dbReference type="InterPro" id="IPR036390">
    <property type="entry name" value="WH_DNA-bd_sf"/>
</dbReference>
<dbReference type="EMBL" id="VFPO01000001">
    <property type="protein sequence ID" value="TQM72326.1"/>
    <property type="molecule type" value="Genomic_DNA"/>
</dbReference>
<name>A0A543IP07_9ACTN</name>
<protein>
    <submittedName>
        <fullName evidence="2">DNA-binding MarR family transcriptional regulator</fullName>
    </submittedName>
</protein>